<comment type="caution">
    <text evidence="5">The sequence shown here is derived from an EMBL/GenBank/DDBJ whole genome shotgun (WGS) entry which is preliminary data.</text>
</comment>
<evidence type="ECO:0000259" key="3">
    <source>
        <dbReference type="Pfam" id="PF00149"/>
    </source>
</evidence>
<dbReference type="RefSeq" id="WP_036927166.1">
    <property type="nucleotide sequence ID" value="NZ_JRPQ01000079.1"/>
</dbReference>
<dbReference type="PRINTS" id="PR01607">
    <property type="entry name" value="APYRASEFAMLY"/>
</dbReference>
<dbReference type="EMBL" id="JRPQ01000079">
    <property type="protein sequence ID" value="KGI22216.1"/>
    <property type="molecule type" value="Genomic_DNA"/>
</dbReference>
<feature type="domain" description="Calcineurin-like phosphoesterase" evidence="3">
    <location>
        <begin position="27"/>
        <end position="255"/>
    </location>
</feature>
<dbReference type="Proteomes" id="UP000029723">
    <property type="component" value="Unassembled WGS sequence"/>
</dbReference>
<protein>
    <submittedName>
        <fullName evidence="5">2', 3'-cyclic nucleotide 2'-phosphodiesterase</fullName>
    </submittedName>
</protein>
<name>A0A098YSB3_9BACT</name>
<dbReference type="PANTHER" id="PTHR11575">
    <property type="entry name" value="5'-NUCLEOTIDASE-RELATED"/>
    <property type="match status" value="1"/>
</dbReference>
<dbReference type="InterPro" id="IPR029052">
    <property type="entry name" value="Metallo-depent_PP-like"/>
</dbReference>
<feature type="domain" description="5'-Nucleotidase C-terminal" evidence="4">
    <location>
        <begin position="344"/>
        <end position="516"/>
    </location>
</feature>
<dbReference type="Gene3D" id="3.90.780.10">
    <property type="entry name" value="5'-Nucleotidase, C-terminal domain"/>
    <property type="match status" value="1"/>
</dbReference>
<dbReference type="GO" id="GO:0016787">
    <property type="term" value="F:hydrolase activity"/>
    <property type="evidence" value="ECO:0007669"/>
    <property type="project" value="UniProtKB-KW"/>
</dbReference>
<sequence length="594" mass="67337">MKKIITGCIIALCMSTMSMANHKTIHLRVIQTSDVHGCFFPYDFINRKPKSGSMARVISYVDSLRTHYGKNLLLLDNGDILQGQPTCYYYNYVKSALPNVAASVINYMKYDAQTVGNHDIETGHNVYDKWISEVKCPILGANVIDTRTGKPYLHPYTIVEREGVKVAILGLLTPAIPNWLNEKLWSNLRFDSMVESARYWIAELKKNEKPDIIIGLFHSGKEGGIITDTYEENASLRIAKEVAGFDLILFGHDHTAHSSVIENVEGKKVVCLNPANNARMVADAEIEITLNNSAPSATHHKRVLNKQVSGKLVDIREQPINQAYIEHFQSEIDSVKAFVTRQIGAFKRTIYSRDSYFGSAPFTDLIHNLQLRVTGADLSFNAPLAFDAQIKAGPVYVSDLFNLYKYENQIYVLKMTGQEIKNYLEMSYDLWVNTMTSSEDHIMLIDNRAKADQQRYGFKNLAFNFDSAAGIDYEVDVTKPNGNKVNILKMSNGEPFDLHKTYKVAMNSYRGNGGGELLTRGAGIPLAEIPKRILVETQHDQRYYLMKWIEESGEMDPQANNNWKFIPEKWTQPAIQRDKTLIFGQSKRDEDNEK</sequence>
<dbReference type="AlphaFoldDB" id="A0A098YSB3"/>
<feature type="chain" id="PRO_5005108281" evidence="2">
    <location>
        <begin position="21"/>
        <end position="594"/>
    </location>
</feature>
<dbReference type="Pfam" id="PF02872">
    <property type="entry name" value="5_nucleotid_C"/>
    <property type="match status" value="1"/>
</dbReference>
<dbReference type="GO" id="GO:0009166">
    <property type="term" value="P:nucleotide catabolic process"/>
    <property type="evidence" value="ECO:0007669"/>
    <property type="project" value="InterPro"/>
</dbReference>
<accession>A0A098YSB3</accession>
<proteinExistence type="inferred from homology"/>
<feature type="signal peptide" evidence="2">
    <location>
        <begin position="1"/>
        <end position="20"/>
    </location>
</feature>
<evidence type="ECO:0000259" key="4">
    <source>
        <dbReference type="Pfam" id="PF02872"/>
    </source>
</evidence>
<evidence type="ECO:0000256" key="2">
    <source>
        <dbReference type="RuleBase" id="RU362119"/>
    </source>
</evidence>
<dbReference type="InterPro" id="IPR006179">
    <property type="entry name" value="5_nucleotidase/apyrase"/>
</dbReference>
<comment type="similarity">
    <text evidence="2">Belongs to the 5'-nucleotidase family.</text>
</comment>
<organism evidence="5 6">
    <name type="scientific">Hoylesella timonensis S9-PR14</name>
    <dbReference type="NCBI Taxonomy" id="1401062"/>
    <lineage>
        <taxon>Bacteria</taxon>
        <taxon>Pseudomonadati</taxon>
        <taxon>Bacteroidota</taxon>
        <taxon>Bacteroidia</taxon>
        <taxon>Bacteroidales</taxon>
        <taxon>Prevotellaceae</taxon>
        <taxon>Hoylesella</taxon>
    </lineage>
</organism>
<dbReference type="InterPro" id="IPR004843">
    <property type="entry name" value="Calcineurin-like_PHP"/>
</dbReference>
<dbReference type="OrthoDB" id="9775118at2"/>
<reference evidence="5 6" key="1">
    <citation type="submission" date="2014-07" db="EMBL/GenBank/DDBJ databases">
        <authorList>
            <person name="McCorrison J."/>
            <person name="Sanka R."/>
            <person name="Torralba M."/>
            <person name="Gillis M."/>
            <person name="Haft D.H."/>
            <person name="Methe B."/>
            <person name="Sutton G."/>
            <person name="Nelson K.E."/>
        </authorList>
    </citation>
    <scope>NUCLEOTIDE SEQUENCE [LARGE SCALE GENOMIC DNA]</scope>
    <source>
        <strain evidence="5 6">S9-PR14</strain>
    </source>
</reference>
<keyword evidence="2" id="KW-0547">Nucleotide-binding</keyword>
<dbReference type="Gene3D" id="3.60.21.10">
    <property type="match status" value="1"/>
</dbReference>
<dbReference type="InterPro" id="IPR036907">
    <property type="entry name" value="5'-Nucleotdase_C_sf"/>
</dbReference>
<dbReference type="PANTHER" id="PTHR11575:SF6">
    <property type="entry name" value="2',3'-CYCLIC-NUCLEOTIDE 2'-PHOSPHODIESTERASE_3'-NUCLEOTIDASE"/>
    <property type="match status" value="1"/>
</dbReference>
<dbReference type="GO" id="GO:0000166">
    <property type="term" value="F:nucleotide binding"/>
    <property type="evidence" value="ECO:0007669"/>
    <property type="project" value="UniProtKB-KW"/>
</dbReference>
<dbReference type="Pfam" id="PF00149">
    <property type="entry name" value="Metallophos"/>
    <property type="match status" value="1"/>
</dbReference>
<dbReference type="SUPFAM" id="SSF55816">
    <property type="entry name" value="5'-nucleotidase (syn. UDP-sugar hydrolase), C-terminal domain"/>
    <property type="match status" value="1"/>
</dbReference>
<evidence type="ECO:0000313" key="6">
    <source>
        <dbReference type="Proteomes" id="UP000029723"/>
    </source>
</evidence>
<keyword evidence="2" id="KW-0378">Hydrolase</keyword>
<evidence type="ECO:0000313" key="5">
    <source>
        <dbReference type="EMBL" id="KGI22216.1"/>
    </source>
</evidence>
<dbReference type="SUPFAM" id="SSF56300">
    <property type="entry name" value="Metallo-dependent phosphatases"/>
    <property type="match status" value="1"/>
</dbReference>
<gene>
    <name evidence="5" type="ORF">HMPREF9304_05735</name>
</gene>
<evidence type="ECO:0000256" key="1">
    <source>
        <dbReference type="ARBA" id="ARBA00022729"/>
    </source>
</evidence>
<dbReference type="InterPro" id="IPR008334">
    <property type="entry name" value="5'-Nucleotdase_C"/>
</dbReference>
<dbReference type="GO" id="GO:0030288">
    <property type="term" value="C:outer membrane-bounded periplasmic space"/>
    <property type="evidence" value="ECO:0007669"/>
    <property type="project" value="TreeGrafter"/>
</dbReference>
<keyword evidence="1 2" id="KW-0732">Signal</keyword>